<dbReference type="RefSeq" id="WP_203854162.1">
    <property type="nucleotide sequence ID" value="NZ_BAAAVW010000025.1"/>
</dbReference>
<dbReference type="EMBL" id="BONQ01000183">
    <property type="protein sequence ID" value="GIG52572.1"/>
    <property type="molecule type" value="Genomic_DNA"/>
</dbReference>
<evidence type="ECO:0000313" key="2">
    <source>
        <dbReference type="Proteomes" id="UP000660611"/>
    </source>
</evidence>
<accession>A0A919UEG7</accession>
<organism evidence="1 2">
    <name type="scientific">Dactylosporangium siamense</name>
    <dbReference type="NCBI Taxonomy" id="685454"/>
    <lineage>
        <taxon>Bacteria</taxon>
        <taxon>Bacillati</taxon>
        <taxon>Actinomycetota</taxon>
        <taxon>Actinomycetes</taxon>
        <taxon>Micromonosporales</taxon>
        <taxon>Micromonosporaceae</taxon>
        <taxon>Dactylosporangium</taxon>
    </lineage>
</organism>
<name>A0A919UEG7_9ACTN</name>
<keyword evidence="2" id="KW-1185">Reference proteome</keyword>
<dbReference type="Proteomes" id="UP000660611">
    <property type="component" value="Unassembled WGS sequence"/>
</dbReference>
<proteinExistence type="predicted"/>
<reference evidence="1" key="1">
    <citation type="submission" date="2021-01" db="EMBL/GenBank/DDBJ databases">
        <title>Whole genome shotgun sequence of Dactylosporangium siamense NBRC 106093.</title>
        <authorList>
            <person name="Komaki H."/>
            <person name="Tamura T."/>
        </authorList>
    </citation>
    <scope>NUCLEOTIDE SEQUENCE</scope>
    <source>
        <strain evidence="1">NBRC 106093</strain>
    </source>
</reference>
<protein>
    <submittedName>
        <fullName evidence="1">Uncharacterized protein</fullName>
    </submittedName>
</protein>
<dbReference type="AlphaFoldDB" id="A0A919UEG7"/>
<evidence type="ECO:0000313" key="1">
    <source>
        <dbReference type="EMBL" id="GIG52572.1"/>
    </source>
</evidence>
<gene>
    <name evidence="1" type="ORF">Dsi01nite_106130</name>
</gene>
<comment type="caution">
    <text evidence="1">The sequence shown here is derived from an EMBL/GenBank/DDBJ whole genome shotgun (WGS) entry which is preliminary data.</text>
</comment>
<sequence length="165" mass="18272">MVAAVTHDVAASSGTKAYRRTSSGLGRTCARDGDFRSRVDEIVGLLIASALGECAGGTCDFELDSYWFGASMTNNIDYELGVRGVQFRVRGDMTVWNSPEGTNSYMGEYWVEVYKDWNFDDEDQIWNIGFAPYNAMVDYGVAKDFAVKGYTKQSYGIYPGSKNHA</sequence>